<comment type="caution">
    <text evidence="3">The sequence shown here is derived from an EMBL/GenBank/DDBJ whole genome shotgun (WGS) entry which is preliminary data.</text>
</comment>
<dbReference type="InterPro" id="IPR023346">
    <property type="entry name" value="Lysozyme-like_dom_sf"/>
</dbReference>
<dbReference type="SUPFAM" id="SSF53955">
    <property type="entry name" value="Lysozyme-like"/>
    <property type="match status" value="1"/>
</dbReference>
<organism evidence="3">
    <name type="scientific">bioreactor metagenome</name>
    <dbReference type="NCBI Taxonomy" id="1076179"/>
    <lineage>
        <taxon>unclassified sequences</taxon>
        <taxon>metagenomes</taxon>
        <taxon>ecological metagenomes</taxon>
    </lineage>
</organism>
<dbReference type="AlphaFoldDB" id="A0A645AI81"/>
<sequence>MLARFLTSTEPASAATPEPSQAAIAKTESPECSLSNLPEKVRPWCLLIQDAASKYGVPADLIASVMLQESGGQAEVISSSGAVGLLQVMPSDGIAASFQCANGPCFASRPTTQQLLDPAFNVEYGVKMLASLISKYGSEREALKAYGPYDVGYYYADKVLAIKENL</sequence>
<dbReference type="PANTHER" id="PTHR37423:SF2">
    <property type="entry name" value="MEMBRANE-BOUND LYTIC MUREIN TRANSGLYCOSYLASE C"/>
    <property type="match status" value="1"/>
</dbReference>
<evidence type="ECO:0000259" key="2">
    <source>
        <dbReference type="Pfam" id="PF01464"/>
    </source>
</evidence>
<dbReference type="PANTHER" id="PTHR37423">
    <property type="entry name" value="SOLUBLE LYTIC MUREIN TRANSGLYCOSYLASE-RELATED"/>
    <property type="match status" value="1"/>
</dbReference>
<evidence type="ECO:0000313" key="3">
    <source>
        <dbReference type="EMBL" id="MPM52915.1"/>
    </source>
</evidence>
<proteinExistence type="predicted"/>
<dbReference type="InterPro" id="IPR008258">
    <property type="entry name" value="Transglycosylase_SLT_dom_1"/>
</dbReference>
<feature type="region of interest" description="Disordered" evidence="1">
    <location>
        <begin position="1"/>
        <end position="22"/>
    </location>
</feature>
<protein>
    <submittedName>
        <fullName evidence="3">Membrane-bound lytic murein transglycosylase C</fullName>
    </submittedName>
</protein>
<feature type="compositionally biased region" description="Polar residues" evidence="1">
    <location>
        <begin position="1"/>
        <end position="11"/>
    </location>
</feature>
<dbReference type="Pfam" id="PF01464">
    <property type="entry name" value="SLT"/>
    <property type="match status" value="1"/>
</dbReference>
<name>A0A645AI81_9ZZZZ</name>
<dbReference type="EMBL" id="VSSQ01014088">
    <property type="protein sequence ID" value="MPM52915.1"/>
    <property type="molecule type" value="Genomic_DNA"/>
</dbReference>
<feature type="domain" description="Transglycosylase SLT" evidence="2">
    <location>
        <begin position="47"/>
        <end position="146"/>
    </location>
</feature>
<reference evidence="3" key="1">
    <citation type="submission" date="2019-08" db="EMBL/GenBank/DDBJ databases">
        <authorList>
            <person name="Kucharzyk K."/>
            <person name="Murdoch R.W."/>
            <person name="Higgins S."/>
            <person name="Loffler F."/>
        </authorList>
    </citation>
    <scope>NUCLEOTIDE SEQUENCE</scope>
</reference>
<gene>
    <name evidence="3" type="primary">mltC_8</name>
    <name evidence="3" type="ORF">SDC9_99679</name>
</gene>
<accession>A0A645AI81</accession>
<evidence type="ECO:0000256" key="1">
    <source>
        <dbReference type="SAM" id="MobiDB-lite"/>
    </source>
</evidence>
<dbReference type="Gene3D" id="1.10.530.10">
    <property type="match status" value="1"/>
</dbReference>